<keyword evidence="8 14" id="KW-0812">Transmembrane</keyword>
<evidence type="ECO:0000256" key="9">
    <source>
        <dbReference type="ARBA" id="ARBA00022729"/>
    </source>
</evidence>
<feature type="region of interest" description="Disordered" evidence="15">
    <location>
        <begin position="29"/>
        <end position="65"/>
    </location>
</feature>
<evidence type="ECO:0000256" key="1">
    <source>
        <dbReference type="ARBA" id="ARBA00004498"/>
    </source>
</evidence>
<dbReference type="PROSITE" id="PS51034">
    <property type="entry name" value="ZP_2"/>
    <property type="match status" value="1"/>
</dbReference>
<evidence type="ECO:0000256" key="15">
    <source>
        <dbReference type="SAM" id="MobiDB-lite"/>
    </source>
</evidence>
<evidence type="ECO:0000256" key="8">
    <source>
        <dbReference type="ARBA" id="ARBA00022692"/>
    </source>
</evidence>
<keyword evidence="9 14" id="KW-0732">Signal</keyword>
<feature type="transmembrane region" description="Helical" evidence="14">
    <location>
        <begin position="490"/>
        <end position="513"/>
    </location>
</feature>
<feature type="signal peptide" evidence="14">
    <location>
        <begin position="1"/>
        <end position="20"/>
    </location>
</feature>
<comment type="PTM">
    <text evidence="14">Proteolytically cleaved before the transmembrane segment to yield the secreted ectodomain incorporated in the zona pellucida.</text>
</comment>
<dbReference type="AlphaFoldDB" id="A0AAV1HLU9"/>
<dbReference type="GO" id="GO:0032190">
    <property type="term" value="F:acrosin binding"/>
    <property type="evidence" value="ECO:0007669"/>
    <property type="project" value="TreeGrafter"/>
</dbReference>
<dbReference type="InterPro" id="IPR042235">
    <property type="entry name" value="ZP-C_dom"/>
</dbReference>
<dbReference type="InterPro" id="IPR048290">
    <property type="entry name" value="ZP_chr"/>
</dbReference>
<evidence type="ECO:0000256" key="11">
    <source>
        <dbReference type="ARBA" id="ARBA00023136"/>
    </source>
</evidence>
<comment type="function">
    <text evidence="14">Component of the zona pellucida, an extracellular matrix surrounding oocytes which mediates sperm binding, induction of the acrosome reaction and prevents post-fertilization polyspermy. The zona pellucida is composed of 3 to 4 glycoproteins, ZP1, ZP2, ZP3, and ZP4. ZP3 is essential for sperm binding and zona matrix formation.</text>
</comment>
<evidence type="ECO:0000259" key="16">
    <source>
        <dbReference type="PROSITE" id="PS51034"/>
    </source>
</evidence>
<dbReference type="Proteomes" id="UP001178508">
    <property type="component" value="Chromosome 24"/>
</dbReference>
<name>A0AAV1HLU9_XYRNO</name>
<dbReference type="GO" id="GO:0007339">
    <property type="term" value="P:binding of sperm to zona pellucida"/>
    <property type="evidence" value="ECO:0007669"/>
    <property type="project" value="UniProtKB-UniRule"/>
</dbReference>
<comment type="subcellular location">
    <subcellularLocation>
        <location evidence="1">Secreted</location>
        <location evidence="1">Extracellular space</location>
        <location evidence="1">Extracellular matrix</location>
    </subcellularLocation>
    <subcellularLocation>
        <location evidence="14">Zona pellucida</location>
    </subcellularLocation>
    <subcellularLocation>
        <location evidence="14">Cell membrane</location>
        <topology evidence="14">Single-pass type I membrane protein</topology>
    </subcellularLocation>
</comment>
<feature type="chain" id="PRO_5043111795" description="Zona pellucida sperm-binding protein 3" evidence="14">
    <location>
        <begin position="21"/>
        <end position="526"/>
    </location>
</feature>
<feature type="domain" description="ZP" evidence="16">
    <location>
        <begin position="158"/>
        <end position="416"/>
    </location>
</feature>
<dbReference type="GO" id="GO:2000344">
    <property type="term" value="P:positive regulation of acrosome reaction"/>
    <property type="evidence" value="ECO:0007669"/>
    <property type="project" value="UniProtKB-UniRule"/>
</dbReference>
<keyword evidence="18" id="KW-1185">Reference proteome</keyword>
<keyword evidence="4 14" id="KW-1003">Cell membrane</keyword>
<evidence type="ECO:0000256" key="13">
    <source>
        <dbReference type="ARBA" id="ARBA00023180"/>
    </source>
</evidence>
<dbReference type="GO" id="GO:0035804">
    <property type="term" value="F:structural constituent of egg coat"/>
    <property type="evidence" value="ECO:0007669"/>
    <property type="project" value="UniProtKB-UniRule"/>
</dbReference>
<proteinExistence type="inferred from homology"/>
<evidence type="ECO:0000256" key="6">
    <source>
        <dbReference type="ARBA" id="ARBA00022530"/>
    </source>
</evidence>
<dbReference type="Pfam" id="PF00100">
    <property type="entry name" value="Zona_pellucida"/>
    <property type="match status" value="1"/>
</dbReference>
<dbReference type="PANTHER" id="PTHR11576">
    <property type="entry name" value="ZONA PELLUCIDA SPERM-BINDING PROTEIN 3"/>
    <property type="match status" value="1"/>
</dbReference>
<dbReference type="EMBL" id="OY660887">
    <property type="protein sequence ID" value="CAJ1086913.1"/>
    <property type="molecule type" value="Genomic_DNA"/>
</dbReference>
<dbReference type="SMART" id="SM00241">
    <property type="entry name" value="ZP"/>
    <property type="match status" value="1"/>
</dbReference>
<keyword evidence="5 14" id="KW-0964">Secreted</keyword>
<protein>
    <recommendedName>
        <fullName evidence="3 14">Zona pellucida sperm-binding protein 3</fullName>
    </recommendedName>
</protein>
<sequence length="526" mass="58661">MGFREVVLFEFVLLFSAAAAQNSLSLNSNETLNPQEREKSASQLPRSLQTTGHQSNRTKHSGPVRSPVSYRLKVHEIWNPAVRKHKPVQNLVEQGFENLQRWEARGPTWEQLEEWENIHVKKFLTLIQGPDLNPPVKERTKVEFKQRVHVPADSVTVRCGEDKVTVEAKQNFLGNGQFIRPGDLTLGGCAAADSGGHVLKFQTELHGCGSMMTMTEDALIYSFSLIYSPTPIDNTFILRSNHAEVVIQCHYLRRHYVSSDVLRPTWTTFASNTLAEQRLHFSLRLMTEDWQTQRASSVYFLSDVMHIEAAVMQGHHIPLRVYVDSCVAGVTPDLDSELIYPFISNHGCLSDAKLTGAKSYFMQRSQEDKLHFQLKAFKFHQDQRNSLYITCHLKATSVSVPVNSQHKACSYLTEAKRWVASGGDNNVCDCCESSCSLQRQRRSPAANAEPEWEGIAALGPILLKEKVLQVALLPEPAPQGVTPNASSSSLALMCGVGAALTAVLLFFMGAVIYSRLQKPTGHAVCT</sequence>
<gene>
    <name evidence="17" type="ORF">XNOV1_A029306</name>
</gene>
<evidence type="ECO:0000313" key="18">
    <source>
        <dbReference type="Proteomes" id="UP001178508"/>
    </source>
</evidence>
<dbReference type="InterPro" id="IPR001507">
    <property type="entry name" value="ZP_dom"/>
</dbReference>
<keyword evidence="7 14" id="KW-0165">Cleavage on pair of basic residues</keyword>
<dbReference type="GO" id="GO:0035803">
    <property type="term" value="P:egg coat formation"/>
    <property type="evidence" value="ECO:0007669"/>
    <property type="project" value="UniProtKB-UniRule"/>
</dbReference>
<keyword evidence="10 14" id="KW-1133">Transmembrane helix</keyword>
<dbReference type="GO" id="GO:0035805">
    <property type="term" value="C:egg coat"/>
    <property type="evidence" value="ECO:0007669"/>
    <property type="project" value="UniProtKB-SubCell"/>
</dbReference>
<dbReference type="FunFam" id="2.60.40.4100:FF:000002">
    <property type="entry name" value="Zona pellucida sperm-binding protein 3"/>
    <property type="match status" value="1"/>
</dbReference>
<evidence type="ECO:0000256" key="10">
    <source>
        <dbReference type="ARBA" id="ARBA00022989"/>
    </source>
</evidence>
<keyword evidence="12 14" id="KW-1015">Disulfide bond</keyword>
<evidence type="ECO:0000313" key="17">
    <source>
        <dbReference type="EMBL" id="CAJ1086913.1"/>
    </source>
</evidence>
<accession>A0AAV1HLU9</accession>
<comment type="similarity">
    <text evidence="2 14">Belongs to the ZP domain family. ZPC subfamily.</text>
</comment>
<dbReference type="PANTHER" id="PTHR11576:SF2">
    <property type="entry name" value="ZONA PELLUCIDA SPERM-BINDING PROTEIN 3"/>
    <property type="match status" value="1"/>
</dbReference>
<reference evidence="17" key="1">
    <citation type="submission" date="2023-08" db="EMBL/GenBank/DDBJ databases">
        <authorList>
            <person name="Alioto T."/>
            <person name="Alioto T."/>
            <person name="Gomez Garrido J."/>
        </authorList>
    </citation>
    <scope>NUCLEOTIDE SEQUENCE</scope>
</reference>
<keyword evidence="6 14" id="KW-0272">Extracellular matrix</keyword>
<dbReference type="GO" id="GO:0005886">
    <property type="term" value="C:plasma membrane"/>
    <property type="evidence" value="ECO:0007669"/>
    <property type="project" value="UniProtKB-SubCell"/>
</dbReference>
<comment type="domain">
    <text evidence="14">The ZP domain is involved in the polymerization of the ZP proteins to form the zona pellucida.</text>
</comment>
<feature type="compositionally biased region" description="Polar residues" evidence="15">
    <location>
        <begin position="41"/>
        <end position="55"/>
    </location>
</feature>
<evidence type="ECO:0000256" key="4">
    <source>
        <dbReference type="ARBA" id="ARBA00022475"/>
    </source>
</evidence>
<evidence type="ECO:0000256" key="3">
    <source>
        <dbReference type="ARBA" id="ARBA00017980"/>
    </source>
</evidence>
<evidence type="ECO:0000256" key="14">
    <source>
        <dbReference type="RuleBase" id="RU367066"/>
    </source>
</evidence>
<dbReference type="Gene3D" id="2.60.40.3210">
    <property type="entry name" value="Zona pellucida, ZP-N domain"/>
    <property type="match status" value="1"/>
</dbReference>
<keyword evidence="13" id="KW-0325">Glycoprotein</keyword>
<organism evidence="17 18">
    <name type="scientific">Xyrichtys novacula</name>
    <name type="common">Pearly razorfish</name>
    <name type="synonym">Hemipteronotus novacula</name>
    <dbReference type="NCBI Taxonomy" id="13765"/>
    <lineage>
        <taxon>Eukaryota</taxon>
        <taxon>Metazoa</taxon>
        <taxon>Chordata</taxon>
        <taxon>Craniata</taxon>
        <taxon>Vertebrata</taxon>
        <taxon>Euteleostomi</taxon>
        <taxon>Actinopterygii</taxon>
        <taxon>Neopterygii</taxon>
        <taxon>Teleostei</taxon>
        <taxon>Neoteleostei</taxon>
        <taxon>Acanthomorphata</taxon>
        <taxon>Eupercaria</taxon>
        <taxon>Labriformes</taxon>
        <taxon>Labridae</taxon>
        <taxon>Xyrichtys</taxon>
    </lineage>
</organism>
<dbReference type="InterPro" id="IPR055355">
    <property type="entry name" value="ZP-C"/>
</dbReference>
<dbReference type="Pfam" id="PF23344">
    <property type="entry name" value="ZP-N"/>
    <property type="match status" value="1"/>
</dbReference>
<dbReference type="PRINTS" id="PR00023">
    <property type="entry name" value="ZPELLUCIDA"/>
</dbReference>
<evidence type="ECO:0000256" key="2">
    <source>
        <dbReference type="ARBA" id="ARBA00006735"/>
    </source>
</evidence>
<dbReference type="FunFam" id="2.60.40.3210:FF:000001">
    <property type="entry name" value="Zona pellucida sperm-binding protein 3"/>
    <property type="match status" value="1"/>
</dbReference>
<evidence type="ECO:0000256" key="5">
    <source>
        <dbReference type="ARBA" id="ARBA00022525"/>
    </source>
</evidence>
<evidence type="ECO:0000256" key="12">
    <source>
        <dbReference type="ARBA" id="ARBA00023157"/>
    </source>
</evidence>
<evidence type="ECO:0000256" key="7">
    <source>
        <dbReference type="ARBA" id="ARBA00022685"/>
    </source>
</evidence>
<keyword evidence="11 14" id="KW-0472">Membrane</keyword>
<dbReference type="InterPro" id="IPR055356">
    <property type="entry name" value="ZP-N"/>
</dbReference>
<dbReference type="Gene3D" id="2.60.40.4100">
    <property type="entry name" value="Zona pellucida, ZP-C domain"/>
    <property type="match status" value="1"/>
</dbReference>